<dbReference type="EMBL" id="JAJAQI010000005">
    <property type="protein sequence ID" value="MCB4821000.1"/>
    <property type="molecule type" value="Genomic_DNA"/>
</dbReference>
<organism evidence="2 3">
    <name type="scientific">Roseicella aerolata</name>
    <dbReference type="NCBI Taxonomy" id="2883479"/>
    <lineage>
        <taxon>Bacteria</taxon>
        <taxon>Pseudomonadati</taxon>
        <taxon>Pseudomonadota</taxon>
        <taxon>Alphaproteobacteria</taxon>
        <taxon>Acetobacterales</taxon>
        <taxon>Roseomonadaceae</taxon>
        <taxon>Roseicella</taxon>
    </lineage>
</organism>
<reference evidence="2" key="1">
    <citation type="submission" date="2021-10" db="EMBL/GenBank/DDBJ databases">
        <title>Roseicella aerolatum sp. nov., isolated from aerosols of e-waste dismantling site.</title>
        <authorList>
            <person name="Qin T."/>
        </authorList>
    </citation>
    <scope>NUCLEOTIDE SEQUENCE</scope>
    <source>
        <strain evidence="2">GB24</strain>
    </source>
</reference>
<keyword evidence="3" id="KW-1185">Reference proteome</keyword>
<evidence type="ECO:0000313" key="3">
    <source>
        <dbReference type="Proteomes" id="UP001139311"/>
    </source>
</evidence>
<dbReference type="AlphaFoldDB" id="A0A9X1IDC7"/>
<keyword evidence="1" id="KW-0732">Signal</keyword>
<evidence type="ECO:0000313" key="2">
    <source>
        <dbReference type="EMBL" id="MCB4821000.1"/>
    </source>
</evidence>
<proteinExistence type="predicted"/>
<sequence length="92" mass="9443">MRRRSLACTAVALLPGAARAFRLEPAAPELAAAYAGGACRDTALHAAIRAEVEAAFGPAPLPEAVEKQLATLPRCPFCGCGLGWSPDPQAAD</sequence>
<comment type="caution">
    <text evidence="2">The sequence shown here is derived from an EMBL/GenBank/DDBJ whole genome shotgun (WGS) entry which is preliminary data.</text>
</comment>
<feature type="chain" id="PRO_5040970888" evidence="1">
    <location>
        <begin position="21"/>
        <end position="92"/>
    </location>
</feature>
<accession>A0A9X1IDC7</accession>
<dbReference type="Proteomes" id="UP001139311">
    <property type="component" value="Unassembled WGS sequence"/>
</dbReference>
<evidence type="ECO:0000256" key="1">
    <source>
        <dbReference type="SAM" id="SignalP"/>
    </source>
</evidence>
<protein>
    <submittedName>
        <fullName evidence="2">Uncharacterized protein</fullName>
    </submittedName>
</protein>
<feature type="signal peptide" evidence="1">
    <location>
        <begin position="1"/>
        <end position="20"/>
    </location>
</feature>
<name>A0A9X1IDC7_9PROT</name>
<gene>
    <name evidence="2" type="ORF">LHA35_04545</name>
</gene>
<dbReference type="RefSeq" id="WP_226605081.1">
    <property type="nucleotide sequence ID" value="NZ_JAJAQI010000005.1"/>
</dbReference>